<reference evidence="2" key="1">
    <citation type="submission" date="2014-10" db="EMBL/GenBank/DDBJ databases">
        <authorList>
            <person name="King R."/>
        </authorList>
    </citation>
    <scope>NUCLEOTIDE SEQUENCE [LARGE SCALE GENOMIC DNA]</scope>
    <source>
        <strain evidence="2">A3/5</strain>
    </source>
</reference>
<evidence type="ECO:0000313" key="1">
    <source>
        <dbReference type="EMBL" id="CEI65432.1"/>
    </source>
</evidence>
<dbReference type="OrthoDB" id="5039224at2759"/>
<dbReference type="GeneID" id="37253588"/>
<name>A0A2L2T3V2_9HYPO</name>
<organism evidence="1 2">
    <name type="scientific">Fusarium venenatum</name>
    <dbReference type="NCBI Taxonomy" id="56646"/>
    <lineage>
        <taxon>Eukaryota</taxon>
        <taxon>Fungi</taxon>
        <taxon>Dikarya</taxon>
        <taxon>Ascomycota</taxon>
        <taxon>Pezizomycotina</taxon>
        <taxon>Sordariomycetes</taxon>
        <taxon>Hypocreomycetidae</taxon>
        <taxon>Hypocreales</taxon>
        <taxon>Nectriaceae</taxon>
        <taxon>Fusarium</taxon>
    </lineage>
</organism>
<accession>A0A2L2T3V2</accession>
<proteinExistence type="predicted"/>
<protein>
    <submittedName>
        <fullName evidence="1">Uncharacterized protein</fullName>
    </submittedName>
</protein>
<sequence length="499" mass="57743">MSLQQSNNQSRPVQTSMLAMLLTETILNIIGAINDNPDGYQTAESLDHLSQTCSHLYDLARPFFFRANDFKQFYLSVHVANIAMMDRCEYYNAAPIDTMWRYLPLSPLQAPRLQTTVDLLLSGVDEDIGSSEDEHQPRIRDKKRYKIFNALEWLLKRGANGETAKWVGLNTGRDKVMKPLGHMSTNLLDQMQRGISKRAMEVIFSMIKLLSSHGFPNPTRADTFFLFGSLVDKLRWHGDNPRDYFLMSPLNTALKSHVIPSVLELMLSEHADRGIKLRDWYDECPASLARLATREYLSGISSIQWSEFTSIDKLMDILHADLHKEYTRWEENYFGEVADIFKVKLKLMIEYEMIDASEEALLKSIEAALYSIAADGMQAGHYDKEYFKTSWEKLGDAVRPFATDVNLVVDPETQLISSIHRVHRFYVHPEWNPWESWFRRQDRTRHERWLSGDLEEGEVRPRHNLFGHSMEYGRAASLGVPEWHTVSMDEWYASFPRSG</sequence>
<dbReference type="RefSeq" id="XP_025589152.1">
    <property type="nucleotide sequence ID" value="XM_025729981.2"/>
</dbReference>
<dbReference type="KEGG" id="fvn:FVRRES_01944"/>
<dbReference type="AlphaFoldDB" id="A0A2L2T3V2"/>
<dbReference type="EMBL" id="LN649229">
    <property type="protein sequence ID" value="CEI65432.1"/>
    <property type="molecule type" value="Genomic_DNA"/>
</dbReference>
<dbReference type="Proteomes" id="UP000245910">
    <property type="component" value="Chromosome I"/>
</dbReference>
<keyword evidence="2" id="KW-1185">Reference proteome</keyword>
<evidence type="ECO:0000313" key="2">
    <source>
        <dbReference type="Proteomes" id="UP000245910"/>
    </source>
</evidence>